<protein>
    <submittedName>
        <fullName evidence="2">Ribosomal protein S18 acetylase RimI-like enzyme</fullName>
    </submittedName>
</protein>
<dbReference type="Pfam" id="PF24553">
    <property type="entry name" value="Rv0428c_C"/>
    <property type="match status" value="1"/>
</dbReference>
<dbReference type="SUPFAM" id="SSF55729">
    <property type="entry name" value="Acyl-CoA N-acyltransferases (Nat)"/>
    <property type="match status" value="1"/>
</dbReference>
<evidence type="ECO:0000313" key="3">
    <source>
        <dbReference type="Proteomes" id="UP000537326"/>
    </source>
</evidence>
<dbReference type="InterPro" id="IPR056935">
    <property type="entry name" value="Rv0428c-like_C"/>
</dbReference>
<comment type="caution">
    <text evidence="2">The sequence shown here is derived from an EMBL/GenBank/DDBJ whole genome shotgun (WGS) entry which is preliminary data.</text>
</comment>
<keyword evidence="2" id="KW-0687">Ribonucleoprotein</keyword>
<evidence type="ECO:0000259" key="1">
    <source>
        <dbReference type="PROSITE" id="PS51186"/>
    </source>
</evidence>
<dbReference type="Proteomes" id="UP000537326">
    <property type="component" value="Unassembled WGS sequence"/>
</dbReference>
<gene>
    <name evidence="2" type="ORF">BKA05_002606</name>
</gene>
<reference evidence="2 3" key="1">
    <citation type="submission" date="2020-07" db="EMBL/GenBank/DDBJ databases">
        <title>Sequencing the genomes of 1000 actinobacteria strains.</title>
        <authorList>
            <person name="Klenk H.-P."/>
        </authorList>
    </citation>
    <scope>NUCLEOTIDE SEQUENCE [LARGE SCALE GENOMIC DNA]</scope>
    <source>
        <strain evidence="2 3">DSM 18248</strain>
    </source>
</reference>
<dbReference type="GO" id="GO:0005840">
    <property type="term" value="C:ribosome"/>
    <property type="evidence" value="ECO:0007669"/>
    <property type="project" value="UniProtKB-KW"/>
</dbReference>
<accession>A0A7Y9YF56</accession>
<sequence length="311" mass="33072">MSPQAASLGPHVVGERVVVRRLLRGETGPTGGPAFTDLLGTCLSWADGVCVVAPEIGEPVRIALADIVSGKPVPPRPSVRQRVPTREAELRGLRMFPGTLTEPLGDWLLRTDPAPVGRLYKRANSCLAIGDPGVPVEQAATDLLEWYDARGRDPLAQVDAGSVSEAGLLAAGWVPLEHGAAELRLGSVSRTRRGLGPTTGEAVVAPESGEDRVVAVVPGEGEPLAVGRAVLDGDWLGLHELRVRLEHRRRGLARDVVSTLLEWGAERGALTAWLHVESDNHGARAFYDSLGLGVHHTVRYLSPTGTFRGSP</sequence>
<dbReference type="AlphaFoldDB" id="A0A7Y9YF56"/>
<organism evidence="2 3">
    <name type="scientific">Nocardioides marinus</name>
    <dbReference type="NCBI Taxonomy" id="374514"/>
    <lineage>
        <taxon>Bacteria</taxon>
        <taxon>Bacillati</taxon>
        <taxon>Actinomycetota</taxon>
        <taxon>Actinomycetes</taxon>
        <taxon>Propionibacteriales</taxon>
        <taxon>Nocardioidaceae</taxon>
        <taxon>Nocardioides</taxon>
    </lineage>
</organism>
<dbReference type="CDD" id="cd04301">
    <property type="entry name" value="NAT_SF"/>
    <property type="match status" value="1"/>
</dbReference>
<dbReference type="InterPro" id="IPR016181">
    <property type="entry name" value="Acyl_CoA_acyltransferase"/>
</dbReference>
<keyword evidence="2" id="KW-0689">Ribosomal protein</keyword>
<dbReference type="InterPro" id="IPR000182">
    <property type="entry name" value="GNAT_dom"/>
</dbReference>
<evidence type="ECO:0000313" key="2">
    <source>
        <dbReference type="EMBL" id="NYI11091.1"/>
    </source>
</evidence>
<feature type="domain" description="N-acetyltransferase" evidence="1">
    <location>
        <begin position="171"/>
        <end position="311"/>
    </location>
</feature>
<dbReference type="PROSITE" id="PS51186">
    <property type="entry name" value="GNAT"/>
    <property type="match status" value="1"/>
</dbReference>
<dbReference type="RefSeq" id="WP_179531827.1">
    <property type="nucleotide sequence ID" value="NZ_BAAAPP010000005.1"/>
</dbReference>
<name>A0A7Y9YF56_9ACTN</name>
<dbReference type="GO" id="GO:0016747">
    <property type="term" value="F:acyltransferase activity, transferring groups other than amino-acyl groups"/>
    <property type="evidence" value="ECO:0007669"/>
    <property type="project" value="InterPro"/>
</dbReference>
<dbReference type="Gene3D" id="3.40.630.30">
    <property type="match status" value="1"/>
</dbReference>
<keyword evidence="3" id="KW-1185">Reference proteome</keyword>
<proteinExistence type="predicted"/>
<dbReference type="EMBL" id="JACBZI010000001">
    <property type="protein sequence ID" value="NYI11091.1"/>
    <property type="molecule type" value="Genomic_DNA"/>
</dbReference>